<organism evidence="6 7">
    <name type="scientific">Belliella calami</name>
    <dbReference type="NCBI Taxonomy" id="2923436"/>
    <lineage>
        <taxon>Bacteria</taxon>
        <taxon>Pseudomonadati</taxon>
        <taxon>Bacteroidota</taxon>
        <taxon>Cytophagia</taxon>
        <taxon>Cytophagales</taxon>
        <taxon>Cyclobacteriaceae</taxon>
        <taxon>Belliella</taxon>
    </lineage>
</organism>
<reference evidence="6" key="1">
    <citation type="submission" date="2022-03" db="EMBL/GenBank/DDBJ databases">
        <title>De novo assembled genomes of Belliella spp. (Cyclobacteriaceae) strains.</title>
        <authorList>
            <person name="Szabo A."/>
            <person name="Korponai K."/>
            <person name="Felfoldi T."/>
        </authorList>
    </citation>
    <scope>NUCLEOTIDE SEQUENCE</scope>
    <source>
        <strain evidence="6">DSM 107340</strain>
    </source>
</reference>
<dbReference type="SUPFAM" id="SSF56436">
    <property type="entry name" value="C-type lectin-like"/>
    <property type="match status" value="1"/>
</dbReference>
<dbReference type="PANTHER" id="PTHR23150">
    <property type="entry name" value="SULFATASE MODIFYING FACTOR 1, 2"/>
    <property type="match status" value="1"/>
</dbReference>
<accession>A0ABS9URU8</accession>
<comment type="caution">
    <text evidence="6">The sequence shown here is derived from an EMBL/GenBank/DDBJ whole genome shotgun (WGS) entry which is preliminary data.</text>
</comment>
<dbReference type="Pfam" id="PF03781">
    <property type="entry name" value="FGE-sulfatase"/>
    <property type="match status" value="1"/>
</dbReference>
<dbReference type="InterPro" id="IPR017806">
    <property type="entry name" value="EgtB"/>
</dbReference>
<evidence type="ECO:0000256" key="1">
    <source>
        <dbReference type="ARBA" id="ARBA00023002"/>
    </source>
</evidence>
<dbReference type="InterPro" id="IPR016187">
    <property type="entry name" value="CTDL_fold"/>
</dbReference>
<dbReference type="Proteomes" id="UP001165488">
    <property type="component" value="Unassembled WGS sequence"/>
</dbReference>
<evidence type="ECO:0000256" key="3">
    <source>
        <dbReference type="ARBA" id="ARBA00037882"/>
    </source>
</evidence>
<dbReference type="PANTHER" id="PTHR23150:SF36">
    <property type="entry name" value="HERCYNINE OXYGENASE"/>
    <property type="match status" value="1"/>
</dbReference>
<evidence type="ECO:0000313" key="7">
    <source>
        <dbReference type="Proteomes" id="UP001165488"/>
    </source>
</evidence>
<feature type="domain" description="DinB-like" evidence="5">
    <location>
        <begin position="11"/>
        <end position="141"/>
    </location>
</feature>
<name>A0ABS9URU8_9BACT</name>
<gene>
    <name evidence="6" type="primary">egtB</name>
    <name evidence="6" type="ORF">MM236_14510</name>
</gene>
<evidence type="ECO:0000259" key="5">
    <source>
        <dbReference type="Pfam" id="PF12867"/>
    </source>
</evidence>
<dbReference type="NCBIfam" id="TIGR03440">
    <property type="entry name" value="egtB_TIGR03440"/>
    <property type="match status" value="1"/>
</dbReference>
<keyword evidence="1" id="KW-0560">Oxidoreductase</keyword>
<dbReference type="InterPro" id="IPR042095">
    <property type="entry name" value="SUMF_sf"/>
</dbReference>
<evidence type="ECO:0000259" key="4">
    <source>
        <dbReference type="Pfam" id="PF03781"/>
    </source>
</evidence>
<evidence type="ECO:0000256" key="2">
    <source>
        <dbReference type="ARBA" id="ARBA00023004"/>
    </source>
</evidence>
<dbReference type="EMBL" id="JAKZGS010000013">
    <property type="protein sequence ID" value="MCH7399214.1"/>
    <property type="molecule type" value="Genomic_DNA"/>
</dbReference>
<dbReference type="InterPro" id="IPR024775">
    <property type="entry name" value="DinB-like"/>
</dbReference>
<sequence length="384" mass="45242">MKKNIELKIRFELVREQTERICAPLEIEDYIVQPMANVSPPKWHIGHTTWFFEEFLLKKYNKDYKVFHKDFSFIFNSYYNNVGERVERPNRGFLSRPPVREVIKYRQYVTQKCVELLESSPSDEVLDIFEIGINHEQQHQELLVYDIKYILGTQPLLPVYGKEFTTQEETKTGFFSFKAGLYEIGAKDLGFTYDNEHGRHQVYLQDFEISKSLVSNGEYLEFIKAGAYKDFNLWLSEGWDFIQNEKIDAPLYWKLINGEWYNYTLIGFEKVTVEAPVQHVSFYEAQAFATWKGMRLPTEFEWECAAEKLNWGQLWEWTNSAYLPYPGYQKAPGALGEYNGKFMSNQNVLRGSSVATPTGHSRKTYRNFFHASSRWLYSGIRLSK</sequence>
<comment type="pathway">
    <text evidence="3">Amino-acid biosynthesis; ergothioneine biosynthesis.</text>
</comment>
<dbReference type="InterPro" id="IPR005532">
    <property type="entry name" value="SUMF_dom"/>
</dbReference>
<dbReference type="RefSeq" id="WP_241275716.1">
    <property type="nucleotide sequence ID" value="NZ_JAKZGS010000013.1"/>
</dbReference>
<dbReference type="Pfam" id="PF12867">
    <property type="entry name" value="DinB_2"/>
    <property type="match status" value="1"/>
</dbReference>
<feature type="domain" description="Sulfatase-modifying factor enzyme-like" evidence="4">
    <location>
        <begin position="175"/>
        <end position="306"/>
    </location>
</feature>
<keyword evidence="7" id="KW-1185">Reference proteome</keyword>
<proteinExistence type="predicted"/>
<dbReference type="InterPro" id="IPR051043">
    <property type="entry name" value="Sulfatase_Mod_Factor_Kinase"/>
</dbReference>
<evidence type="ECO:0000313" key="6">
    <source>
        <dbReference type="EMBL" id="MCH7399214.1"/>
    </source>
</evidence>
<protein>
    <submittedName>
        <fullName evidence="6">Ergothioneine biosynthesis protein EgtB</fullName>
    </submittedName>
</protein>
<dbReference type="Gene3D" id="3.90.1580.10">
    <property type="entry name" value="paralog of FGE (formylglycine-generating enzyme)"/>
    <property type="match status" value="2"/>
</dbReference>
<keyword evidence="2" id="KW-0408">Iron</keyword>